<dbReference type="InterPro" id="IPR036259">
    <property type="entry name" value="MFS_trans_sf"/>
</dbReference>
<feature type="transmembrane region" description="Helical" evidence="9">
    <location>
        <begin position="279"/>
        <end position="296"/>
    </location>
</feature>
<feature type="transmembrane region" description="Helical" evidence="9">
    <location>
        <begin position="76"/>
        <end position="95"/>
    </location>
</feature>
<feature type="transmembrane region" description="Helical" evidence="9">
    <location>
        <begin position="367"/>
        <end position="386"/>
    </location>
</feature>
<dbReference type="PROSITE" id="PS50850">
    <property type="entry name" value="MFS"/>
    <property type="match status" value="1"/>
</dbReference>
<dbReference type="PROSITE" id="PS00216">
    <property type="entry name" value="SUGAR_TRANSPORT_1"/>
    <property type="match status" value="1"/>
</dbReference>
<feature type="transmembrane region" description="Helical" evidence="9">
    <location>
        <begin position="336"/>
        <end position="361"/>
    </location>
</feature>
<evidence type="ECO:0000313" key="11">
    <source>
        <dbReference type="EMBL" id="ACZ40776.1"/>
    </source>
</evidence>
<dbReference type="HOGENOM" id="CLU_001265_10_14_0"/>
<dbReference type="InterPro" id="IPR001958">
    <property type="entry name" value="Tet-R_TetA/multi-R_MdtG-like"/>
</dbReference>
<organism evidence="11 12">
    <name type="scientific">Sphaerobacter thermophilus (strain ATCC 49802 / DSM 20745 / KCCM 41009 / NCIMB 13125 / S 6022)</name>
    <dbReference type="NCBI Taxonomy" id="479434"/>
    <lineage>
        <taxon>Bacteria</taxon>
        <taxon>Pseudomonadati</taxon>
        <taxon>Thermomicrobiota</taxon>
        <taxon>Thermomicrobia</taxon>
        <taxon>Sphaerobacterales</taxon>
        <taxon>Sphaerobacterineae</taxon>
        <taxon>Sphaerobacteraceae</taxon>
        <taxon>Sphaerobacter</taxon>
    </lineage>
</organism>
<sequence length="412" mass="42776">MKLPWVLQHPPLRVILVLTAMAGVAVGLVIPFLTLTARDRGVSLDAIGVMASSYLIAQMLLQLPMGVLSDRIGRRLPIALGLLVEAGATVGYITADSALSFITLRVVQGVGLAMLYPALRALIVDVTPNERRGQAYAGFGAAYSAGLLFAPMLGGIVAETVGVNALFLSAAAVEVLVAIGGLVFLQGDAGPRPVVATGETERIPFRALLVAPLIGAFILSFASQFQIGLFSGIWSIYLADIGASDFEVGLSFSTFSIAYLLIAPVGGRLADAGARWRRLLVANLLISGIIIIYGLVPSVPVILLLGLVEGAIATVQQPSLDAYLASVSDPRIQGRVQGAFTTMGMTGAAVSAFLGSVLYGIAPVIPFLTGGVVLGLLTVVAVLRFIRPTELSGYRLQPAPVAAVASSDTDAR</sequence>
<feature type="transmembrane region" description="Helical" evidence="9">
    <location>
        <begin position="248"/>
        <end position="267"/>
    </location>
</feature>
<dbReference type="SUPFAM" id="SSF103473">
    <property type="entry name" value="MFS general substrate transporter"/>
    <property type="match status" value="1"/>
</dbReference>
<keyword evidence="12" id="KW-1185">Reference proteome</keyword>
<feature type="transmembrane region" description="Helical" evidence="9">
    <location>
        <begin position="101"/>
        <end position="123"/>
    </location>
</feature>
<evidence type="ECO:0000259" key="10">
    <source>
        <dbReference type="PROSITE" id="PS50850"/>
    </source>
</evidence>
<dbReference type="RefSeq" id="WP_012873811.1">
    <property type="nucleotide sequence ID" value="NC_013524.1"/>
</dbReference>
<evidence type="ECO:0000256" key="6">
    <source>
        <dbReference type="ARBA" id="ARBA00022692"/>
    </source>
</evidence>
<dbReference type="InterPro" id="IPR005829">
    <property type="entry name" value="Sugar_transporter_CS"/>
</dbReference>
<dbReference type="CDD" id="cd17325">
    <property type="entry name" value="MFS_MdtG_SLC18_like"/>
    <property type="match status" value="1"/>
</dbReference>
<reference evidence="11 12" key="2">
    <citation type="journal article" date="2010" name="Stand. Genomic Sci.">
        <title>Complete genome sequence of Desulfohalobium retbaense type strain (HR(100)).</title>
        <authorList>
            <person name="Spring S."/>
            <person name="Nolan M."/>
            <person name="Lapidus A."/>
            <person name="Glavina Del Rio T."/>
            <person name="Copeland A."/>
            <person name="Tice H."/>
            <person name="Cheng J.F."/>
            <person name="Lucas S."/>
            <person name="Land M."/>
            <person name="Chen F."/>
            <person name="Bruce D."/>
            <person name="Goodwin L."/>
            <person name="Pitluck S."/>
            <person name="Ivanova N."/>
            <person name="Mavromatis K."/>
            <person name="Mikhailova N."/>
            <person name="Pati A."/>
            <person name="Chen A."/>
            <person name="Palaniappan K."/>
            <person name="Hauser L."/>
            <person name="Chang Y.J."/>
            <person name="Jeffries C.D."/>
            <person name="Munk C."/>
            <person name="Kiss H."/>
            <person name="Chain P."/>
            <person name="Han C."/>
            <person name="Brettin T."/>
            <person name="Detter J.C."/>
            <person name="Schuler E."/>
            <person name="Goker M."/>
            <person name="Rohde M."/>
            <person name="Bristow J."/>
            <person name="Eisen J.A."/>
            <person name="Markowitz V."/>
            <person name="Hugenholtz P."/>
            <person name="Kyrpides N.C."/>
            <person name="Klenk H.P."/>
        </authorList>
    </citation>
    <scope>NUCLEOTIDE SEQUENCE [LARGE SCALE GENOMIC DNA]</scope>
    <source>
        <strain evidence="12">ATCC 49802 / DSM 20745 / S 6022</strain>
    </source>
</reference>
<dbReference type="OrthoDB" id="142704at2"/>
<evidence type="ECO:0000256" key="3">
    <source>
        <dbReference type="ARBA" id="ARBA00007520"/>
    </source>
</evidence>
<feature type="transmembrane region" description="Helical" evidence="9">
    <location>
        <begin position="135"/>
        <end position="157"/>
    </location>
</feature>
<evidence type="ECO:0000313" key="12">
    <source>
        <dbReference type="Proteomes" id="UP000002027"/>
    </source>
</evidence>
<feature type="transmembrane region" description="Helical" evidence="9">
    <location>
        <begin position="205"/>
        <end position="236"/>
    </location>
</feature>
<dbReference type="PRINTS" id="PR01035">
    <property type="entry name" value="TCRTETA"/>
</dbReference>
<evidence type="ECO:0000256" key="5">
    <source>
        <dbReference type="ARBA" id="ARBA00022475"/>
    </source>
</evidence>
<dbReference type="eggNOG" id="COG2814">
    <property type="taxonomic scope" value="Bacteria"/>
</dbReference>
<keyword evidence="4" id="KW-0813">Transport</keyword>
<protein>
    <submittedName>
        <fullName evidence="11">Major facilitator superfamily MFS_1</fullName>
    </submittedName>
</protein>
<evidence type="ECO:0000256" key="8">
    <source>
        <dbReference type="ARBA" id="ARBA00023136"/>
    </source>
</evidence>
<dbReference type="FunCoup" id="D1CAD3">
    <property type="interactions" value="360"/>
</dbReference>
<gene>
    <name evidence="11" type="ordered locus">Sthe_3376</name>
</gene>
<dbReference type="InterPro" id="IPR020846">
    <property type="entry name" value="MFS_dom"/>
</dbReference>
<dbReference type="GO" id="GO:0022857">
    <property type="term" value="F:transmembrane transporter activity"/>
    <property type="evidence" value="ECO:0007669"/>
    <property type="project" value="InterPro"/>
</dbReference>
<dbReference type="InterPro" id="IPR011701">
    <property type="entry name" value="MFS"/>
</dbReference>
<keyword evidence="8 9" id="KW-0472">Membrane</keyword>
<dbReference type="KEGG" id="sti:Sthe_3376"/>
<dbReference type="GO" id="GO:0005886">
    <property type="term" value="C:plasma membrane"/>
    <property type="evidence" value="ECO:0007669"/>
    <property type="project" value="UniProtKB-SubCell"/>
</dbReference>
<evidence type="ECO:0000256" key="7">
    <source>
        <dbReference type="ARBA" id="ARBA00022989"/>
    </source>
</evidence>
<feature type="domain" description="Major facilitator superfamily (MFS) profile" evidence="10">
    <location>
        <begin position="11"/>
        <end position="387"/>
    </location>
</feature>
<dbReference type="Gene3D" id="1.20.1250.20">
    <property type="entry name" value="MFS general substrate transporter like domains"/>
    <property type="match status" value="2"/>
</dbReference>
<keyword evidence="7 9" id="KW-1133">Transmembrane helix</keyword>
<name>D1CAD3_SPHTD</name>
<dbReference type="STRING" id="479434.Sthe_3376"/>
<dbReference type="Proteomes" id="UP000002027">
    <property type="component" value="Chromosome 2"/>
</dbReference>
<reference evidence="12" key="1">
    <citation type="submission" date="2009-11" db="EMBL/GenBank/DDBJ databases">
        <title>The complete chromosome 2 of Sphaerobacter thermophilus DSM 20745.</title>
        <authorList>
            <person name="Lucas S."/>
            <person name="Copeland A."/>
            <person name="Lapidus A."/>
            <person name="Glavina del Rio T."/>
            <person name="Dalin E."/>
            <person name="Tice H."/>
            <person name="Bruce D."/>
            <person name="Goodwin L."/>
            <person name="Pitluck S."/>
            <person name="Kyrpides N."/>
            <person name="Mavromatis K."/>
            <person name="Ivanova N."/>
            <person name="Mikhailova N."/>
            <person name="LaButti K.M."/>
            <person name="Clum A."/>
            <person name="Sun H.I."/>
            <person name="Brettin T."/>
            <person name="Detter J.C."/>
            <person name="Han C."/>
            <person name="Larimer F."/>
            <person name="Land M."/>
            <person name="Hauser L."/>
            <person name="Markowitz V."/>
            <person name="Cheng J.F."/>
            <person name="Hugenholtz P."/>
            <person name="Woyke T."/>
            <person name="Wu D."/>
            <person name="Steenblock K."/>
            <person name="Schneider S."/>
            <person name="Pukall R."/>
            <person name="Goeker M."/>
            <person name="Klenk H.P."/>
            <person name="Eisen J.A."/>
        </authorList>
    </citation>
    <scope>NUCLEOTIDE SEQUENCE [LARGE SCALE GENOMIC DNA]</scope>
    <source>
        <strain evidence="12">ATCC 49802 / DSM 20745 / S 6022</strain>
    </source>
</reference>
<keyword evidence="6 9" id="KW-0812">Transmembrane</keyword>
<comment type="subcellular location">
    <subcellularLocation>
        <location evidence="2">Cell membrane</location>
        <topology evidence="2">Multi-pass membrane protein</topology>
    </subcellularLocation>
</comment>
<comment type="similarity">
    <text evidence="3">Belongs to the major facilitator superfamily. TCR/Tet family.</text>
</comment>
<evidence type="ECO:0000256" key="2">
    <source>
        <dbReference type="ARBA" id="ARBA00004651"/>
    </source>
</evidence>
<dbReference type="PANTHER" id="PTHR43414:SF1">
    <property type="entry name" value="PEPTIDE PERMEASE"/>
    <property type="match status" value="1"/>
</dbReference>
<accession>D1CAD3</accession>
<feature type="transmembrane region" description="Helical" evidence="9">
    <location>
        <begin position="46"/>
        <end position="64"/>
    </location>
</feature>
<feature type="transmembrane region" description="Helical" evidence="9">
    <location>
        <begin position="163"/>
        <end position="185"/>
    </location>
</feature>
<keyword evidence="5" id="KW-1003">Cell membrane</keyword>
<proteinExistence type="inferred from homology"/>
<evidence type="ECO:0000256" key="1">
    <source>
        <dbReference type="ARBA" id="ARBA00003279"/>
    </source>
</evidence>
<dbReference type="InParanoid" id="D1CAD3"/>
<evidence type="ECO:0000256" key="9">
    <source>
        <dbReference type="SAM" id="Phobius"/>
    </source>
</evidence>
<comment type="function">
    <text evidence="1">Resistance to tetracycline by an active tetracycline efflux. This is an energy-dependent process that decreases the accumulation of the antibiotic in whole cells. This protein functions as a metal-tetracycline/H(+) antiporter.</text>
</comment>
<dbReference type="Pfam" id="PF07690">
    <property type="entry name" value="MFS_1"/>
    <property type="match status" value="1"/>
</dbReference>
<evidence type="ECO:0000256" key="4">
    <source>
        <dbReference type="ARBA" id="ARBA00022448"/>
    </source>
</evidence>
<dbReference type="PANTHER" id="PTHR43414">
    <property type="entry name" value="MULTIDRUG RESISTANCE PROTEIN MDTG"/>
    <property type="match status" value="1"/>
</dbReference>
<dbReference type="EMBL" id="CP001824">
    <property type="protein sequence ID" value="ACZ40776.1"/>
    <property type="molecule type" value="Genomic_DNA"/>
</dbReference>
<feature type="transmembrane region" description="Helical" evidence="9">
    <location>
        <begin position="12"/>
        <end position="34"/>
    </location>
</feature>
<dbReference type="AlphaFoldDB" id="D1CAD3"/>